<dbReference type="GO" id="GO:0006355">
    <property type="term" value="P:regulation of DNA-templated transcription"/>
    <property type="evidence" value="ECO:0007669"/>
    <property type="project" value="InterPro"/>
</dbReference>
<gene>
    <name evidence="4" type="ORF">HG933_08790</name>
</gene>
<organism evidence="4 5">
    <name type="scientific">Megasphaera elsdenii</name>
    <dbReference type="NCBI Taxonomy" id="907"/>
    <lineage>
        <taxon>Bacteria</taxon>
        <taxon>Bacillati</taxon>
        <taxon>Bacillota</taxon>
        <taxon>Negativicutes</taxon>
        <taxon>Veillonellales</taxon>
        <taxon>Veillonellaceae</taxon>
        <taxon>Megasphaera</taxon>
    </lineage>
</organism>
<dbReference type="Gene3D" id="3.40.50.2300">
    <property type="match status" value="1"/>
</dbReference>
<dbReference type="EMBL" id="JABBJH010000012">
    <property type="protein sequence ID" value="NMK39462.1"/>
    <property type="molecule type" value="Genomic_DNA"/>
</dbReference>
<sequence length="293" mass="33130">MVQQMTRVSRRIEPSQVILINGARKGAKLQIAEAVRSEVVAFFAWEPMATKLAASYPQVQVYVIQPSVLDLLRCIYFAPKGGKLGAIIPFALRDYYDDLEDALQVMDVSFYRLAPACDELELRDLIRRAASQGVTDLIGTDAISAMTVARHMNWIPLRPGRGGITRAFFKALWNIHHRYQGNIRAAFPQNGILAHYHLQDIIGSSQAITEVKELAKVYGATDSTIEVPPLCKRKGDIQEISQALLRMLDIRYHKSHTFDANVWELLKNQPWPGNVRQLAPIYINGFLNIRKFD</sequence>
<dbReference type="InterPro" id="IPR058031">
    <property type="entry name" value="AAA_lid_NorR"/>
</dbReference>
<accession>A0A848EUE5</accession>
<keyword evidence="2" id="KW-0067">ATP-binding</keyword>
<protein>
    <recommendedName>
        <fullName evidence="3">Sigma-54 factor interaction domain-containing protein</fullName>
    </recommendedName>
</protein>
<dbReference type="InterPro" id="IPR002078">
    <property type="entry name" value="Sigma_54_int"/>
</dbReference>
<evidence type="ECO:0000256" key="1">
    <source>
        <dbReference type="ARBA" id="ARBA00022741"/>
    </source>
</evidence>
<evidence type="ECO:0000259" key="3">
    <source>
        <dbReference type="PROSITE" id="PS50045"/>
    </source>
</evidence>
<keyword evidence="1" id="KW-0547">Nucleotide-binding</keyword>
<comment type="caution">
    <text evidence="4">The sequence shown here is derived from an EMBL/GenBank/DDBJ whole genome shotgun (WGS) entry which is preliminary data.</text>
</comment>
<reference evidence="4 5" key="1">
    <citation type="submission" date="2020-04" db="EMBL/GenBank/DDBJ databases">
        <authorList>
            <person name="Hitch T.C.A."/>
            <person name="Wylensek D."/>
            <person name="Clavel T."/>
        </authorList>
    </citation>
    <scope>NUCLEOTIDE SEQUENCE [LARGE SCALE GENOMIC DNA]</scope>
    <source>
        <strain evidence="4 5">WCA-386-APC-2A</strain>
    </source>
</reference>
<dbReference type="Gene3D" id="3.40.50.10660">
    <property type="entry name" value="PrpR receptor domain-like"/>
    <property type="match status" value="1"/>
</dbReference>
<evidence type="ECO:0000313" key="4">
    <source>
        <dbReference type="EMBL" id="NMK39462.1"/>
    </source>
</evidence>
<dbReference type="SUPFAM" id="SSF159800">
    <property type="entry name" value="PrpR receptor domain-like"/>
    <property type="match status" value="1"/>
</dbReference>
<name>A0A848EUE5_MEGEL</name>
<evidence type="ECO:0000256" key="2">
    <source>
        <dbReference type="ARBA" id="ARBA00022840"/>
    </source>
</evidence>
<dbReference type="Proteomes" id="UP000536773">
    <property type="component" value="Unassembled WGS sequence"/>
</dbReference>
<dbReference type="GO" id="GO:0005524">
    <property type="term" value="F:ATP binding"/>
    <property type="evidence" value="ECO:0007669"/>
    <property type="project" value="UniProtKB-KW"/>
</dbReference>
<proteinExistence type="predicted"/>
<dbReference type="Gene3D" id="1.10.8.60">
    <property type="match status" value="1"/>
</dbReference>
<evidence type="ECO:0000313" key="5">
    <source>
        <dbReference type="Proteomes" id="UP000536773"/>
    </source>
</evidence>
<dbReference type="AlphaFoldDB" id="A0A848EUE5"/>
<dbReference type="PANTHER" id="PTHR32071">
    <property type="entry name" value="TRANSCRIPTIONAL REGULATORY PROTEIN"/>
    <property type="match status" value="1"/>
</dbReference>
<feature type="domain" description="Sigma-54 factor interaction" evidence="3">
    <location>
        <begin position="224"/>
        <end position="278"/>
    </location>
</feature>
<dbReference type="PROSITE" id="PS50045">
    <property type="entry name" value="SIGMA54_INTERACT_4"/>
    <property type="match status" value="1"/>
</dbReference>
<dbReference type="Pfam" id="PF25601">
    <property type="entry name" value="AAA_lid_14"/>
    <property type="match status" value="1"/>
</dbReference>